<keyword evidence="4" id="KW-1185">Reference proteome</keyword>
<feature type="region of interest" description="Disordered" evidence="1">
    <location>
        <begin position="348"/>
        <end position="428"/>
    </location>
</feature>
<evidence type="ECO:0000256" key="1">
    <source>
        <dbReference type="SAM" id="MobiDB-lite"/>
    </source>
</evidence>
<accession>A0A430QN28</accession>
<feature type="region of interest" description="Disordered" evidence="1">
    <location>
        <begin position="1155"/>
        <end position="1190"/>
    </location>
</feature>
<dbReference type="GO" id="GO:0031011">
    <property type="term" value="C:Ino80 complex"/>
    <property type="evidence" value="ECO:0007669"/>
    <property type="project" value="InterPro"/>
</dbReference>
<name>A0A430QN28_SCHBO</name>
<dbReference type="Proteomes" id="UP000290809">
    <property type="component" value="Unassembled WGS sequence"/>
</dbReference>
<evidence type="ECO:0000313" key="3">
    <source>
        <dbReference type="EMBL" id="RTG89108.1"/>
    </source>
</evidence>
<comment type="caution">
    <text evidence="3">The sequence shown here is derived from an EMBL/GenBank/DDBJ whole genome shotgun (WGS) entry which is preliminary data.</text>
</comment>
<reference evidence="3 4" key="1">
    <citation type="journal article" date="2019" name="PLoS Pathog.">
        <title>Genome sequence of the bovine parasite Schistosoma bovis Tanzania.</title>
        <authorList>
            <person name="Oey H."/>
            <person name="Zakrzewski M."/>
            <person name="Gobert G."/>
            <person name="Gravermann K."/>
            <person name="Stoye J."/>
            <person name="Jones M."/>
            <person name="Mcmanus D."/>
            <person name="Krause L."/>
        </authorList>
    </citation>
    <scope>NUCLEOTIDE SEQUENCE [LARGE SCALE GENOMIC DNA]</scope>
    <source>
        <strain evidence="3 4">TAN1997</strain>
    </source>
</reference>
<dbReference type="PANTHER" id="PTHR13052">
    <property type="entry name" value="NFRKB-RELATED"/>
    <property type="match status" value="1"/>
</dbReference>
<feature type="domain" description="Nuclear factor related to kappa-B-binding protein second winged helix" evidence="2">
    <location>
        <begin position="813"/>
        <end position="961"/>
    </location>
</feature>
<dbReference type="AlphaFoldDB" id="A0A430QN28"/>
<dbReference type="InterPro" id="IPR057748">
    <property type="entry name" value="NFRKB_WH_2"/>
</dbReference>
<dbReference type="STRING" id="6184.A0A430QN28"/>
<dbReference type="InterPro" id="IPR024867">
    <property type="entry name" value="NFRKB"/>
</dbReference>
<dbReference type="Pfam" id="PF25793">
    <property type="entry name" value="WHD_2nd_NFRKB"/>
    <property type="match status" value="2"/>
</dbReference>
<proteinExistence type="predicted"/>
<dbReference type="EMBL" id="QMKO01001526">
    <property type="protein sequence ID" value="RTG89108.1"/>
    <property type="molecule type" value="Genomic_DNA"/>
</dbReference>
<organism evidence="3 4">
    <name type="scientific">Schistosoma bovis</name>
    <name type="common">Blood fluke</name>
    <dbReference type="NCBI Taxonomy" id="6184"/>
    <lineage>
        <taxon>Eukaryota</taxon>
        <taxon>Metazoa</taxon>
        <taxon>Spiralia</taxon>
        <taxon>Lophotrochozoa</taxon>
        <taxon>Platyhelminthes</taxon>
        <taxon>Trematoda</taxon>
        <taxon>Digenea</taxon>
        <taxon>Strigeidida</taxon>
        <taxon>Schistosomatoidea</taxon>
        <taxon>Schistosomatidae</taxon>
        <taxon>Schistosoma</taxon>
    </lineage>
</organism>
<feature type="compositionally biased region" description="Basic and acidic residues" evidence="1">
    <location>
        <begin position="393"/>
        <end position="402"/>
    </location>
</feature>
<dbReference type="GO" id="GO:0002020">
    <property type="term" value="F:protease binding"/>
    <property type="evidence" value="ECO:0007669"/>
    <property type="project" value="TreeGrafter"/>
</dbReference>
<sequence>MQSADHVTNVHQILQIGLIYLYCLTNSCNDACAAQKDFLDVDDEVENQINSIATNRYERLINDIELQAKGLKLPRTDDKETKVGLDKMIHLYLKRQSNIIDNDSNLEKNREKLCRLLETARSQKNSGNTVVKKLKGSASRKIRSAVSQSFTKHTRRVPGLNAKSEKIPVDHWPSSENGFFCLLRGFLTHGGVRRRLTTAQICEYVREWQVCNQNRLRTVGRGCSWIDRVNYVEDWSSVTHHALDFLTAESSPESVIRNSSRRLVCPRPFVSLKPRIHQWCWLLCPPSGINPKVDQEWIQKFELETRELTGLFSDWLRAPRGLGGLTDAVLSITDSSLLSGRNKVKSVKNTNSSVKEKQYSGGSDGDGDVEDSEIDEGERCLRIDDCQVESDDGDKKSGDIQKIRRNISSKHSQQSISHEDNRLYSDDDIPPPLYPTKWKLRPFSKEEKADFQLQEAERFSHPWSPFVYHIQNYCAVVGPLRSAPSALSHDLVLYNSGRNWSGNSKARDHPLLRLDRPMFVSLAEIVRDAVACLPNGEGTRADITTLVQNSGFLLPNVNPRQLQQCVSSALDRLQGETSDPSVYFNNNRRMWIYRHRHRTVEKFAELHEARCAVNETKKIIQRGGSTSVLNINQTVKPTNKLIPDKYPEYSSKQNNLRHNSSKYSGRYHHSGRHIQSGYISRDYGYMELNRNYSFIDDDHIPDIEELEAADEVNMMEYNCTSANYSVNSNNVKGHIGTVVDNTEYDDDNEVDYENEILSAWDDDNSTDRIINPPTGQQRGNQQFNKMPRYLDPFQSRSPTSFILPSNNYSSQSTQPEAERFSHPWSPFVYHIQNYCAVVGPLRSAPSALSHDLVLYNSGRNWSGNSKARDHPLLRLDRPMFVSLAEIVRDAVACLPNGEGTRADITTLVQNSGFLLPNVNPRQLQQCVSSALDRLQGETSDPSVYFNNNRRMWIYRHRHRTVEKFAELHEARCAVNETKKIIQRGGSTSVLNINQTVKPTNKLIPDKYPEYSSKQNNLRHNSSKYSGRYHHSGRHIQSGYISRDYGYMELNRNYSFIDDDHIPDIEELEAADEVNMMEYNCTSANYSVNSNNVKGHIGTVVDNTEYDDDNEVDYENEILSAWDDDNSTDRIINPPTGQQRGNQQFNKMPRYLDPFQSRSPTSFILPSNNYSQSTSNYKQSRLNDSNYSSNSKRIHKNYTTATADDDDDVEIGNYIIDSEEINEEYF</sequence>
<evidence type="ECO:0000259" key="2">
    <source>
        <dbReference type="Pfam" id="PF25793"/>
    </source>
</evidence>
<feature type="compositionally biased region" description="Polar residues" evidence="1">
    <location>
        <begin position="1011"/>
        <end position="1024"/>
    </location>
</feature>
<dbReference type="InterPro" id="IPR038106">
    <property type="entry name" value="NFRKB_winged_sf"/>
</dbReference>
<evidence type="ECO:0000313" key="4">
    <source>
        <dbReference type="Proteomes" id="UP000290809"/>
    </source>
</evidence>
<protein>
    <submittedName>
        <fullName evidence="3">Nuclear factor related to kappa-B-binding protein</fullName>
    </submittedName>
</protein>
<dbReference type="PANTHER" id="PTHR13052:SF3">
    <property type="entry name" value="NUCLEAR FACTOR RELATED TO KAPPA-B-BINDING PROTEIN"/>
    <property type="match status" value="1"/>
</dbReference>
<feature type="region of interest" description="Disordered" evidence="1">
    <location>
        <begin position="1008"/>
        <end position="1029"/>
    </location>
</feature>
<feature type="compositionally biased region" description="Polar residues" evidence="1">
    <location>
        <begin position="650"/>
        <end position="663"/>
    </location>
</feature>
<feature type="region of interest" description="Disordered" evidence="1">
    <location>
        <begin position="646"/>
        <end position="668"/>
    </location>
</feature>
<gene>
    <name evidence="3" type="ORF">DC041_0012885</name>
</gene>
<dbReference type="Gene3D" id="1.10.10.2430">
    <property type="entry name" value="NFRKB winged helix-like domain"/>
    <property type="match status" value="1"/>
</dbReference>
<feature type="domain" description="Nuclear factor related to kappa-B-binding protein second winged helix" evidence="2">
    <location>
        <begin position="448"/>
        <end position="600"/>
    </location>
</feature>
<feature type="compositionally biased region" description="Acidic residues" evidence="1">
    <location>
        <begin position="365"/>
        <end position="376"/>
    </location>
</feature>